<feature type="transmembrane region" description="Helical" evidence="7">
    <location>
        <begin position="428"/>
        <end position="449"/>
    </location>
</feature>
<name>A0AA39CUM6_9EURO</name>
<sequence>MSGSSSIKVSDMNRPADTEPEGHGKLRRVPGRIPWVLFLICVIEFGERFVYLGITAPFQNYIQQPYDPGSRIPGALGKGQAVGTALSDFFKFWSYLCVVFGGITADQYLGKYKTILASSPIYIGGLVLLVATATPAAIRAGASMGGLVSSMILIGIGTGGLKACIAPMCGEQNTEKGQHVETLETGETVLVDHDLTTARIFMWYYWAANVGSLSSLLTVEIENHKGFWLAYLVPLLVFLVVLAVFVGFNHKIKKSRPQGSPILDATRALMIGFKEKSFDKAKPSSLRARERLHRYKFAQEERYTDLYVEQVKSGLLACKYFLLFPFYFICWTQIFNNLISQAGSMKLGGTPNDLMQNLETIFMLSFIPILDLMIYPALRKAGISFNPILRIFVGFMCAALGMVYACVLQYFIYHRPENSIPVWIQAPSYVFGALSEIFVIVTGLEVAFLKAPDNLRAFVSSIFWITIALGAAIGIALAPVSQDPYMVWTYAGLAIGAFVAGCVFFVCFRHSISGEVPLTVGLEAAEEPSFNGPGAAGSDPLSGKVA</sequence>
<reference evidence="8" key="1">
    <citation type="submission" date="2022-10" db="EMBL/GenBank/DDBJ databases">
        <title>Culturing micro-colonial fungi from biological soil crusts in the Mojave desert and describing Neophaeococcomyces mojavensis, and introducing the new genera and species Taxawa tesnikishii.</title>
        <authorList>
            <person name="Kurbessoian T."/>
            <person name="Stajich J.E."/>
        </authorList>
    </citation>
    <scope>NUCLEOTIDE SEQUENCE</scope>
    <source>
        <strain evidence="8">TK_35</strain>
    </source>
</reference>
<feature type="transmembrane region" description="Helical" evidence="7">
    <location>
        <begin position="390"/>
        <end position="413"/>
    </location>
</feature>
<feature type="transmembrane region" description="Helical" evidence="7">
    <location>
        <begin position="360"/>
        <end position="378"/>
    </location>
</feature>
<keyword evidence="3 7" id="KW-0812">Transmembrane</keyword>
<evidence type="ECO:0000256" key="1">
    <source>
        <dbReference type="ARBA" id="ARBA00004141"/>
    </source>
</evidence>
<feature type="transmembrane region" description="Helical" evidence="7">
    <location>
        <begin position="320"/>
        <end position="340"/>
    </location>
</feature>
<keyword evidence="4 7" id="KW-1133">Transmembrane helix</keyword>
<evidence type="ECO:0000256" key="5">
    <source>
        <dbReference type="ARBA" id="ARBA00023136"/>
    </source>
</evidence>
<keyword evidence="5 7" id="KW-0472">Membrane</keyword>
<feature type="transmembrane region" description="Helical" evidence="7">
    <location>
        <begin position="144"/>
        <end position="165"/>
    </location>
</feature>
<dbReference type="PANTHER" id="PTHR11654">
    <property type="entry name" value="OLIGOPEPTIDE TRANSPORTER-RELATED"/>
    <property type="match status" value="1"/>
</dbReference>
<dbReference type="InterPro" id="IPR000109">
    <property type="entry name" value="POT_fam"/>
</dbReference>
<feature type="transmembrane region" description="Helical" evidence="7">
    <location>
        <begin position="121"/>
        <end position="138"/>
    </location>
</feature>
<keyword evidence="9" id="KW-1185">Reference proteome</keyword>
<evidence type="ECO:0000313" key="8">
    <source>
        <dbReference type="EMBL" id="KAJ9624377.1"/>
    </source>
</evidence>
<protein>
    <submittedName>
        <fullName evidence="8">Uncharacterized protein</fullName>
    </submittedName>
</protein>
<evidence type="ECO:0000313" key="9">
    <source>
        <dbReference type="Proteomes" id="UP001172681"/>
    </source>
</evidence>
<comment type="similarity">
    <text evidence="2">Belongs to the major facilitator superfamily. Proton-dependent oligopeptide transporter (POT/PTR) (TC 2.A.17) family.</text>
</comment>
<comment type="caution">
    <text evidence="8">The sequence shown here is derived from an EMBL/GenBank/DDBJ whole genome shotgun (WGS) entry which is preliminary data.</text>
</comment>
<dbReference type="EMBL" id="JAPDRN010000094">
    <property type="protein sequence ID" value="KAJ9624377.1"/>
    <property type="molecule type" value="Genomic_DNA"/>
</dbReference>
<comment type="subcellular location">
    <subcellularLocation>
        <location evidence="1">Membrane</location>
        <topology evidence="1">Multi-pass membrane protein</topology>
    </subcellularLocation>
</comment>
<feature type="region of interest" description="Disordered" evidence="6">
    <location>
        <begin position="1"/>
        <end position="25"/>
    </location>
</feature>
<organism evidence="8 9">
    <name type="scientific">Knufia peltigerae</name>
    <dbReference type="NCBI Taxonomy" id="1002370"/>
    <lineage>
        <taxon>Eukaryota</taxon>
        <taxon>Fungi</taxon>
        <taxon>Dikarya</taxon>
        <taxon>Ascomycota</taxon>
        <taxon>Pezizomycotina</taxon>
        <taxon>Eurotiomycetes</taxon>
        <taxon>Chaetothyriomycetidae</taxon>
        <taxon>Chaetothyriales</taxon>
        <taxon>Trichomeriaceae</taxon>
        <taxon>Knufia</taxon>
    </lineage>
</organism>
<evidence type="ECO:0000256" key="7">
    <source>
        <dbReference type="SAM" id="Phobius"/>
    </source>
</evidence>
<dbReference type="SUPFAM" id="SSF103473">
    <property type="entry name" value="MFS general substrate transporter"/>
    <property type="match status" value="1"/>
</dbReference>
<dbReference type="Pfam" id="PF00854">
    <property type="entry name" value="PTR2"/>
    <property type="match status" value="1"/>
</dbReference>
<dbReference type="GO" id="GO:0016020">
    <property type="term" value="C:membrane"/>
    <property type="evidence" value="ECO:0007669"/>
    <property type="project" value="UniProtKB-SubCell"/>
</dbReference>
<feature type="transmembrane region" description="Helical" evidence="7">
    <location>
        <begin position="203"/>
        <end position="221"/>
    </location>
</feature>
<evidence type="ECO:0000256" key="6">
    <source>
        <dbReference type="SAM" id="MobiDB-lite"/>
    </source>
</evidence>
<evidence type="ECO:0000256" key="4">
    <source>
        <dbReference type="ARBA" id="ARBA00022989"/>
    </source>
</evidence>
<dbReference type="AlphaFoldDB" id="A0AA39CUM6"/>
<dbReference type="InterPro" id="IPR036259">
    <property type="entry name" value="MFS_trans_sf"/>
</dbReference>
<dbReference type="Proteomes" id="UP001172681">
    <property type="component" value="Unassembled WGS sequence"/>
</dbReference>
<proteinExistence type="inferred from homology"/>
<dbReference type="Gene3D" id="1.20.1250.20">
    <property type="entry name" value="MFS general substrate transporter like domains"/>
    <property type="match status" value="1"/>
</dbReference>
<accession>A0AA39CUM6</accession>
<gene>
    <name evidence="8" type="ORF">H2204_010830</name>
</gene>
<evidence type="ECO:0000256" key="2">
    <source>
        <dbReference type="ARBA" id="ARBA00005982"/>
    </source>
</evidence>
<feature type="transmembrane region" description="Helical" evidence="7">
    <location>
        <begin position="35"/>
        <end position="54"/>
    </location>
</feature>
<feature type="transmembrane region" description="Helical" evidence="7">
    <location>
        <begin position="487"/>
        <end position="508"/>
    </location>
</feature>
<feature type="transmembrane region" description="Helical" evidence="7">
    <location>
        <begin position="227"/>
        <end position="248"/>
    </location>
</feature>
<feature type="transmembrane region" description="Helical" evidence="7">
    <location>
        <begin position="461"/>
        <end position="481"/>
    </location>
</feature>
<feature type="transmembrane region" description="Helical" evidence="7">
    <location>
        <begin position="92"/>
        <end position="109"/>
    </location>
</feature>
<dbReference type="GO" id="GO:0022857">
    <property type="term" value="F:transmembrane transporter activity"/>
    <property type="evidence" value="ECO:0007669"/>
    <property type="project" value="InterPro"/>
</dbReference>
<evidence type="ECO:0000256" key="3">
    <source>
        <dbReference type="ARBA" id="ARBA00022692"/>
    </source>
</evidence>
<feature type="compositionally biased region" description="Basic and acidic residues" evidence="6">
    <location>
        <begin position="14"/>
        <end position="24"/>
    </location>
</feature>